<dbReference type="SUPFAM" id="SSF55821">
    <property type="entry name" value="YrdC/RibB"/>
    <property type="match status" value="1"/>
</dbReference>
<dbReference type="InterPro" id="IPR051060">
    <property type="entry name" value="Carbamoyltrans_HypF-like"/>
</dbReference>
<dbReference type="Pfam" id="PF00708">
    <property type="entry name" value="Acylphosphatase"/>
    <property type="match status" value="1"/>
</dbReference>
<dbReference type="Proteomes" id="UP000192906">
    <property type="component" value="Unassembled WGS sequence"/>
</dbReference>
<feature type="active site" evidence="9">
    <location>
        <position position="22"/>
    </location>
</feature>
<dbReference type="STRING" id="1519643.SAMN06295933_1549"/>
<protein>
    <recommendedName>
        <fullName evidence="8">Carbamoyltransferase</fullName>
        <ecNumber evidence="8">6.2.-.-</ecNumber>
    </recommendedName>
</protein>
<dbReference type="PANTHER" id="PTHR42959:SF1">
    <property type="entry name" value="CARBAMOYLTRANSFERASE HYPF"/>
    <property type="match status" value="1"/>
</dbReference>
<evidence type="ECO:0000313" key="13">
    <source>
        <dbReference type="Proteomes" id="UP000192906"/>
    </source>
</evidence>
<reference evidence="13" key="1">
    <citation type="submission" date="2017-04" db="EMBL/GenBank/DDBJ databases">
        <authorList>
            <person name="Varghese N."/>
            <person name="Submissions S."/>
        </authorList>
    </citation>
    <scope>NUCLEOTIDE SEQUENCE [LARGE SCALE GENOMIC DNA]</scope>
    <source>
        <strain evidence="13">K3S</strain>
    </source>
</reference>
<evidence type="ECO:0000256" key="2">
    <source>
        <dbReference type="ARBA" id="ARBA00008097"/>
    </source>
</evidence>
<keyword evidence="13" id="KW-1185">Reference proteome</keyword>
<keyword evidence="4" id="KW-0479">Metal-binding</keyword>
<dbReference type="GO" id="GO:0003998">
    <property type="term" value="F:acylphosphatase activity"/>
    <property type="evidence" value="ECO:0007669"/>
    <property type="project" value="UniProtKB-EC"/>
</dbReference>
<evidence type="ECO:0000256" key="5">
    <source>
        <dbReference type="ARBA" id="ARBA00022771"/>
    </source>
</evidence>
<dbReference type="SUPFAM" id="SSF54975">
    <property type="entry name" value="Acylphosphatase/BLUF domain-like"/>
    <property type="match status" value="1"/>
</dbReference>
<dbReference type="GO" id="GO:0051604">
    <property type="term" value="P:protein maturation"/>
    <property type="evidence" value="ECO:0007669"/>
    <property type="project" value="TreeGrafter"/>
</dbReference>
<dbReference type="RefSeq" id="WP_085100722.1">
    <property type="nucleotide sequence ID" value="NZ_FWZU01000002.1"/>
</dbReference>
<dbReference type="GO" id="GO:0008270">
    <property type="term" value="F:zinc ion binding"/>
    <property type="evidence" value="ECO:0007669"/>
    <property type="project" value="UniProtKB-KW"/>
</dbReference>
<comment type="catalytic activity">
    <reaction evidence="7">
        <text>C-terminal L-cysteinyl-[HypE protein] + carbamoyl phosphate + ATP + H2O = C-terminal S-carboxamide-L-cysteinyl-[HypE protein] + AMP + phosphate + diphosphate + H(+)</text>
        <dbReference type="Rhea" id="RHEA:55636"/>
        <dbReference type="Rhea" id="RHEA-COMP:14247"/>
        <dbReference type="Rhea" id="RHEA-COMP:14392"/>
        <dbReference type="ChEBI" id="CHEBI:15377"/>
        <dbReference type="ChEBI" id="CHEBI:15378"/>
        <dbReference type="ChEBI" id="CHEBI:30616"/>
        <dbReference type="ChEBI" id="CHEBI:33019"/>
        <dbReference type="ChEBI" id="CHEBI:43474"/>
        <dbReference type="ChEBI" id="CHEBI:58228"/>
        <dbReference type="ChEBI" id="CHEBI:76913"/>
        <dbReference type="ChEBI" id="CHEBI:139126"/>
        <dbReference type="ChEBI" id="CHEBI:456215"/>
    </reaction>
</comment>
<dbReference type="Pfam" id="PF01300">
    <property type="entry name" value="Sua5_yciO_yrdC"/>
    <property type="match status" value="1"/>
</dbReference>
<dbReference type="OrthoDB" id="9808093at2"/>
<dbReference type="InterPro" id="IPR036046">
    <property type="entry name" value="Acylphosphatase-like_dom_sf"/>
</dbReference>
<proteinExistence type="inferred from homology"/>
<dbReference type="InterPro" id="IPR055128">
    <property type="entry name" value="HypF_C_2"/>
</dbReference>
<dbReference type="EMBL" id="FWZU01000002">
    <property type="protein sequence ID" value="SMF07251.1"/>
    <property type="molecule type" value="Genomic_DNA"/>
</dbReference>
<evidence type="ECO:0000256" key="6">
    <source>
        <dbReference type="ARBA" id="ARBA00022833"/>
    </source>
</evidence>
<dbReference type="Pfam" id="PF07503">
    <property type="entry name" value="zf-HYPF"/>
    <property type="match status" value="2"/>
</dbReference>
<dbReference type="Gene3D" id="3.30.420.40">
    <property type="match status" value="1"/>
</dbReference>
<evidence type="ECO:0000256" key="3">
    <source>
        <dbReference type="ARBA" id="ARBA00022598"/>
    </source>
</evidence>
<gene>
    <name evidence="12" type="ORF">SAMN06295933_1549</name>
</gene>
<dbReference type="PROSITE" id="PS51160">
    <property type="entry name" value="ACYLPHOSPHATASE_3"/>
    <property type="match status" value="1"/>
</dbReference>
<comment type="similarity">
    <text evidence="2 8">Belongs to the carbamoyltransferase HypF family.</text>
</comment>
<evidence type="ECO:0000256" key="1">
    <source>
        <dbReference type="ARBA" id="ARBA00004711"/>
    </source>
</evidence>
<evidence type="ECO:0000256" key="8">
    <source>
        <dbReference type="PIRNR" id="PIRNR006256"/>
    </source>
</evidence>
<dbReference type="InterPro" id="IPR017968">
    <property type="entry name" value="Acylphosphatase_CS"/>
</dbReference>
<dbReference type="Gene3D" id="3.30.420.360">
    <property type="match status" value="1"/>
</dbReference>
<dbReference type="Pfam" id="PF22521">
    <property type="entry name" value="HypF_C_2"/>
    <property type="match status" value="1"/>
</dbReference>
<dbReference type="GO" id="GO:0003725">
    <property type="term" value="F:double-stranded RNA binding"/>
    <property type="evidence" value="ECO:0007669"/>
    <property type="project" value="InterPro"/>
</dbReference>
<keyword evidence="6" id="KW-0862">Zinc</keyword>
<dbReference type="InterPro" id="IPR001792">
    <property type="entry name" value="Acylphosphatase-like_dom"/>
</dbReference>
<sequence length="800" mass="88065">MTYCLSRRILTITGQVQGVGFRPFIYKTALKCKLSGTVRNSPEGVLIEIQGDCCNHENFDKALKEDLPRLARIVSLQEKKIELINDETEFCILSSTAGEGHCVLISPDVATCPDCFNDMNDPDNRRYEYPFTNCTNCGPRYTITRSIPYDRPVTSMSCFPLCEKCSEEYTNPLDRRFHAQPNACKDCGPKVWLTDNKGHEFEGIDNGIVKLAEFLAEGKIAAVKGLGGFHLVCDASNSTAVQTLRERKNRPDKPLAVMVKDMAEADKIADLSENDHELLEGIQRPIVLAPKSSNYPLASEIAPDTDFIGLMVPYTPLHHVLIKHFSKLKPSPAALVMTSGNMSSAPICIGNREALTRLPDIADIFLFHNRDILIRVDDSVARSVPEFNSEQAEKVEAQSAGTDFRTVFMRRARGYTPSPVFLAKSGPCVLGTGPELKNTLCITKGDQAFSSQHIGDMQNLETLQFWKEIRLHLQNILQVKPKLIVHDLHPDYMTTELASEIGKIEEIPTTSLQHHYAHIYSVLAENKHSGPAIGLALDGTGLGEDRTIWGGECLFIDNEKLKNKRLARFTHLRLPGGEAAVREPWRIARGAARDLGIDAERLPLPEKFSAGAKMLDQMLDKDINCPSTSSCGRLFDAISAMLGLCSTITYEGQAAIILEKIQDLGERGQYICPVKKISGNSLNDDTNDLIEICTGELFKQAYSDYVAGVSSGIISRKFHKGLISGLADCAEIISKQTGIKTVGLSGGVMQNLTLAVELPSELCKRGLTPLVHRVLPPSDACISLGQAVYGQQMLNIESTD</sequence>
<keyword evidence="12" id="KW-0808">Transferase</keyword>
<feature type="active site" evidence="9">
    <location>
        <position position="40"/>
    </location>
</feature>
<evidence type="ECO:0000259" key="10">
    <source>
        <dbReference type="PROSITE" id="PS51160"/>
    </source>
</evidence>
<evidence type="ECO:0000256" key="9">
    <source>
        <dbReference type="PROSITE-ProRule" id="PRU00520"/>
    </source>
</evidence>
<dbReference type="PIRSF" id="PIRSF006256">
    <property type="entry name" value="CMPcnvr_hdrg_mat"/>
    <property type="match status" value="1"/>
</dbReference>
<dbReference type="InterPro" id="IPR041440">
    <property type="entry name" value="HypF_C"/>
</dbReference>
<dbReference type="Gene3D" id="3.30.110.120">
    <property type="match status" value="1"/>
</dbReference>
<evidence type="ECO:0000256" key="4">
    <source>
        <dbReference type="ARBA" id="ARBA00022723"/>
    </source>
</evidence>
<dbReference type="PROSITE" id="PS00150">
    <property type="entry name" value="ACYLPHOSPHATASE_1"/>
    <property type="match status" value="1"/>
</dbReference>
<feature type="domain" description="Acylphosphatase-like" evidence="10">
    <location>
        <begin position="7"/>
        <end position="94"/>
    </location>
</feature>
<dbReference type="InterPro" id="IPR004421">
    <property type="entry name" value="Carbamoyltransferase_HypF"/>
</dbReference>
<evidence type="ECO:0000256" key="7">
    <source>
        <dbReference type="ARBA" id="ARBA00048220"/>
    </source>
</evidence>
<evidence type="ECO:0000259" key="11">
    <source>
        <dbReference type="PROSITE" id="PS51163"/>
    </source>
</evidence>
<comment type="pathway">
    <text evidence="1">Protein modification; [NiFe] hydrogenase maturation.</text>
</comment>
<dbReference type="InterPro" id="IPR017945">
    <property type="entry name" value="DHBP_synth_RibB-like_a/b_dom"/>
</dbReference>
<dbReference type="UniPathway" id="UPA00335"/>
<dbReference type="EC" id="6.2.-.-" evidence="8"/>
<dbReference type="AlphaFoldDB" id="A0A1X7D2Q4"/>
<dbReference type="Pfam" id="PF17788">
    <property type="entry name" value="HypF_C"/>
    <property type="match status" value="1"/>
</dbReference>
<dbReference type="PROSITE" id="PS51163">
    <property type="entry name" value="YRDC"/>
    <property type="match status" value="1"/>
</dbReference>
<feature type="domain" description="YrdC-like" evidence="11">
    <location>
        <begin position="205"/>
        <end position="401"/>
    </location>
</feature>
<name>A0A1X7D2Q4_9BACT</name>
<dbReference type="GO" id="GO:0016743">
    <property type="term" value="F:carboxyl- or carbamoyltransferase activity"/>
    <property type="evidence" value="ECO:0007669"/>
    <property type="project" value="UniProtKB-UniRule"/>
</dbReference>
<dbReference type="PANTHER" id="PTHR42959">
    <property type="entry name" value="CARBAMOYLTRANSFERASE"/>
    <property type="match status" value="1"/>
</dbReference>
<dbReference type="Gene3D" id="3.90.870.50">
    <property type="match status" value="1"/>
</dbReference>
<evidence type="ECO:0000313" key="12">
    <source>
        <dbReference type="EMBL" id="SMF07251.1"/>
    </source>
</evidence>
<dbReference type="InterPro" id="IPR006070">
    <property type="entry name" value="Sua5-like_dom"/>
</dbReference>
<keyword evidence="9" id="KW-0378">Hydrolase</keyword>
<keyword evidence="5" id="KW-0863">Zinc-finger</keyword>
<dbReference type="InterPro" id="IPR011125">
    <property type="entry name" value="Znf_HypF"/>
</dbReference>
<keyword evidence="3" id="KW-0436">Ligase</keyword>
<dbReference type="GO" id="GO:0016874">
    <property type="term" value="F:ligase activity"/>
    <property type="evidence" value="ECO:0007669"/>
    <property type="project" value="UniProtKB-UniRule"/>
</dbReference>
<comment type="catalytic activity">
    <reaction evidence="9">
        <text>an acyl phosphate + H2O = a carboxylate + phosphate + H(+)</text>
        <dbReference type="Rhea" id="RHEA:14965"/>
        <dbReference type="ChEBI" id="CHEBI:15377"/>
        <dbReference type="ChEBI" id="CHEBI:15378"/>
        <dbReference type="ChEBI" id="CHEBI:29067"/>
        <dbReference type="ChEBI" id="CHEBI:43474"/>
        <dbReference type="ChEBI" id="CHEBI:59918"/>
        <dbReference type="EC" id="3.6.1.7"/>
    </reaction>
</comment>
<dbReference type="NCBIfam" id="TIGR00143">
    <property type="entry name" value="hypF"/>
    <property type="match status" value="1"/>
</dbReference>
<organism evidence="12 13">
    <name type="scientific">Desulfovibrio gilichinskyi</name>
    <dbReference type="NCBI Taxonomy" id="1519643"/>
    <lineage>
        <taxon>Bacteria</taxon>
        <taxon>Pseudomonadati</taxon>
        <taxon>Thermodesulfobacteriota</taxon>
        <taxon>Desulfovibrionia</taxon>
        <taxon>Desulfovibrionales</taxon>
        <taxon>Desulfovibrionaceae</taxon>
        <taxon>Desulfovibrio</taxon>
    </lineage>
</organism>
<accession>A0A1X7D2Q4</accession>